<dbReference type="GO" id="GO:0000156">
    <property type="term" value="F:phosphorelay response regulator activity"/>
    <property type="evidence" value="ECO:0007669"/>
    <property type="project" value="InterPro"/>
</dbReference>
<keyword evidence="5" id="KW-1185">Reference proteome</keyword>
<dbReference type="EMBL" id="JACBYE010000098">
    <property type="protein sequence ID" value="NYS95590.1"/>
    <property type="molecule type" value="Genomic_DNA"/>
</dbReference>
<organism evidence="4 5">
    <name type="scientific">Sanguibacter inulinus</name>
    <dbReference type="NCBI Taxonomy" id="60922"/>
    <lineage>
        <taxon>Bacteria</taxon>
        <taxon>Bacillati</taxon>
        <taxon>Actinomycetota</taxon>
        <taxon>Actinomycetes</taxon>
        <taxon>Micrococcales</taxon>
        <taxon>Sanguibacteraceae</taxon>
        <taxon>Sanguibacter</taxon>
    </lineage>
</organism>
<dbReference type="Proteomes" id="UP000561011">
    <property type="component" value="Unassembled WGS sequence"/>
</dbReference>
<dbReference type="Gene3D" id="2.40.50.1020">
    <property type="entry name" value="LytTr DNA-binding domain"/>
    <property type="match status" value="1"/>
</dbReference>
<keyword evidence="1" id="KW-0597">Phosphoprotein</keyword>
<dbReference type="SMART" id="SM00448">
    <property type="entry name" value="REC"/>
    <property type="match status" value="1"/>
</dbReference>
<dbReference type="PANTHER" id="PTHR37299:SF1">
    <property type="entry name" value="STAGE 0 SPORULATION PROTEIN A HOMOLOG"/>
    <property type="match status" value="1"/>
</dbReference>
<feature type="modified residue" description="4-aspartylphosphate" evidence="1">
    <location>
        <position position="57"/>
    </location>
</feature>
<dbReference type="PROSITE" id="PS50110">
    <property type="entry name" value="RESPONSE_REGULATORY"/>
    <property type="match status" value="1"/>
</dbReference>
<name>A0A853EYY0_9MICO</name>
<evidence type="ECO:0000259" key="2">
    <source>
        <dbReference type="PROSITE" id="PS50110"/>
    </source>
</evidence>
<proteinExistence type="predicted"/>
<evidence type="ECO:0000313" key="5">
    <source>
        <dbReference type="Proteomes" id="UP000561011"/>
    </source>
</evidence>
<dbReference type="InterPro" id="IPR046947">
    <property type="entry name" value="LytR-like"/>
</dbReference>
<evidence type="ECO:0000259" key="3">
    <source>
        <dbReference type="PROSITE" id="PS50930"/>
    </source>
</evidence>
<gene>
    <name evidence="4" type="ORF">HZZ10_18995</name>
</gene>
<dbReference type="Pfam" id="PF04397">
    <property type="entry name" value="LytTR"/>
    <property type="match status" value="1"/>
</dbReference>
<dbReference type="InterPro" id="IPR011006">
    <property type="entry name" value="CheY-like_superfamily"/>
</dbReference>
<dbReference type="PANTHER" id="PTHR37299">
    <property type="entry name" value="TRANSCRIPTIONAL REGULATOR-RELATED"/>
    <property type="match status" value="1"/>
</dbReference>
<dbReference type="GO" id="GO:0003677">
    <property type="term" value="F:DNA binding"/>
    <property type="evidence" value="ECO:0007669"/>
    <property type="project" value="InterPro"/>
</dbReference>
<comment type="caution">
    <text evidence="4">The sequence shown here is derived from an EMBL/GenBank/DDBJ whole genome shotgun (WGS) entry which is preliminary data.</text>
</comment>
<accession>A0A853EYY0</accession>
<dbReference type="PROSITE" id="PS50930">
    <property type="entry name" value="HTH_LYTTR"/>
    <property type="match status" value="1"/>
</dbReference>
<dbReference type="SMART" id="SM00850">
    <property type="entry name" value="LytTR"/>
    <property type="match status" value="1"/>
</dbReference>
<sequence length="237" mass="26818">MIRIGIVEDDAASARLLVEHLRRYEREHDEDFAVSLFDDGSKVVDGYRPDYDILLLDIQMAEMDGFTAAEKIRQVDSDVIIVFITNMAQYAIRGYEVDALSYVLKPVPYFAFSQEIKRSLQRIRRRSADYLMLSVDGALIRVDTAQIVFIESIKHRVVVHTTDGQYSMVGALKAMEAQLEGKNFFRSNSCYLVNLRHVTGVKQSTCQLVGGHDLTISRPRKRGFLDALTDYVGGRGA</sequence>
<dbReference type="RefSeq" id="WP_179914710.1">
    <property type="nucleotide sequence ID" value="NZ_JACBYE010000098.1"/>
</dbReference>
<evidence type="ECO:0000256" key="1">
    <source>
        <dbReference type="PROSITE-ProRule" id="PRU00169"/>
    </source>
</evidence>
<evidence type="ECO:0000313" key="4">
    <source>
        <dbReference type="EMBL" id="NYS95590.1"/>
    </source>
</evidence>
<dbReference type="InterPro" id="IPR001789">
    <property type="entry name" value="Sig_transdc_resp-reg_receiver"/>
</dbReference>
<dbReference type="SUPFAM" id="SSF52172">
    <property type="entry name" value="CheY-like"/>
    <property type="match status" value="1"/>
</dbReference>
<dbReference type="AlphaFoldDB" id="A0A853EYY0"/>
<dbReference type="InterPro" id="IPR007492">
    <property type="entry name" value="LytTR_DNA-bd_dom"/>
</dbReference>
<reference evidence="4 5" key="1">
    <citation type="submission" date="2020-07" db="EMBL/GenBank/DDBJ databases">
        <title>MOT database genomes.</title>
        <authorList>
            <person name="Joseph S."/>
            <person name="Aduse-Opoku J."/>
            <person name="Hashim A."/>
            <person name="Wade W."/>
            <person name="Curtis M."/>
        </authorList>
    </citation>
    <scope>NUCLEOTIDE SEQUENCE [LARGE SCALE GENOMIC DNA]</scope>
    <source>
        <strain evidence="4 5">DSM 100099</strain>
    </source>
</reference>
<feature type="domain" description="HTH LytTR-type" evidence="3">
    <location>
        <begin position="131"/>
        <end position="230"/>
    </location>
</feature>
<protein>
    <submittedName>
        <fullName evidence="4">Response regulator transcription factor</fullName>
    </submittedName>
</protein>
<dbReference type="Pfam" id="PF00072">
    <property type="entry name" value="Response_reg"/>
    <property type="match status" value="1"/>
</dbReference>
<dbReference type="Gene3D" id="3.40.50.2300">
    <property type="match status" value="1"/>
</dbReference>
<feature type="domain" description="Response regulatory" evidence="2">
    <location>
        <begin position="3"/>
        <end position="120"/>
    </location>
</feature>